<dbReference type="InterPro" id="IPR019734">
    <property type="entry name" value="TPR_rpt"/>
</dbReference>
<keyword evidence="7" id="KW-0802">TPR repeat</keyword>
<feature type="domain" description="Histidine kinase" evidence="10">
    <location>
        <begin position="406"/>
        <end position="625"/>
    </location>
</feature>
<dbReference type="InterPro" id="IPR003594">
    <property type="entry name" value="HATPase_dom"/>
</dbReference>
<evidence type="ECO:0000256" key="3">
    <source>
        <dbReference type="ARBA" id="ARBA00022553"/>
    </source>
</evidence>
<dbReference type="InterPro" id="IPR036097">
    <property type="entry name" value="HisK_dim/P_sf"/>
</dbReference>
<dbReference type="SMART" id="SM00387">
    <property type="entry name" value="HATPase_c"/>
    <property type="match status" value="1"/>
</dbReference>
<evidence type="ECO:0000259" key="10">
    <source>
        <dbReference type="PROSITE" id="PS50109"/>
    </source>
</evidence>
<dbReference type="PANTHER" id="PTHR43711:SF31">
    <property type="entry name" value="HISTIDINE KINASE"/>
    <property type="match status" value="1"/>
</dbReference>
<comment type="caution">
    <text evidence="11">The sequence shown here is derived from an EMBL/GenBank/DDBJ whole genome shotgun (WGS) entry which is preliminary data.</text>
</comment>
<name>A0ABU1S4K8_9FLAO</name>
<dbReference type="SUPFAM" id="SSF55874">
    <property type="entry name" value="ATPase domain of HSP90 chaperone/DNA topoisomerase II/histidine kinase"/>
    <property type="match status" value="1"/>
</dbReference>
<keyword evidence="8" id="KW-0812">Transmembrane</keyword>
<accession>A0ABU1S4K8</accession>
<dbReference type="SUPFAM" id="SSF48452">
    <property type="entry name" value="TPR-like"/>
    <property type="match status" value="1"/>
</dbReference>
<dbReference type="Gene3D" id="1.25.40.10">
    <property type="entry name" value="Tetratricopeptide repeat domain"/>
    <property type="match status" value="2"/>
</dbReference>
<evidence type="ECO:0000256" key="6">
    <source>
        <dbReference type="ARBA" id="ARBA00023012"/>
    </source>
</evidence>
<keyword evidence="8" id="KW-0472">Membrane</keyword>
<dbReference type="PROSITE" id="PS50109">
    <property type="entry name" value="HIS_KIN"/>
    <property type="match status" value="1"/>
</dbReference>
<reference evidence="11 12" key="1">
    <citation type="submission" date="2023-07" db="EMBL/GenBank/DDBJ databases">
        <title>Sorghum-associated microbial communities from plants grown in Nebraska, USA.</title>
        <authorList>
            <person name="Schachtman D."/>
        </authorList>
    </citation>
    <scope>NUCLEOTIDE SEQUENCE [LARGE SCALE GENOMIC DNA]</scope>
    <source>
        <strain evidence="11 12">BE124</strain>
    </source>
</reference>
<keyword evidence="4" id="KW-0808">Transferase</keyword>
<dbReference type="RefSeq" id="WP_310007713.1">
    <property type="nucleotide sequence ID" value="NZ_JAVDTX010000006.1"/>
</dbReference>
<dbReference type="InterPro" id="IPR050736">
    <property type="entry name" value="Sensor_HK_Regulatory"/>
</dbReference>
<dbReference type="PRINTS" id="PR00344">
    <property type="entry name" value="BCTRLSENSOR"/>
</dbReference>
<feature type="repeat" description="TPR" evidence="7">
    <location>
        <begin position="200"/>
        <end position="233"/>
    </location>
</feature>
<sequence length="628" mass="71117">MKKRFLLLLLFCCCHTFWAQNEIIDSLKKRLKTIKDDKERVMVLKDLSYELSNYDPDKAFKYASEEIELSRKIDYDLGLGYGYQSLGFCYSMMSNNVRALEYFDKADSIFSELKDKKGICVSEFGIGNLFSRMGNNVEAIACYKKALKIAKSEAFEIMISRIWNQMSMAYRRNGQLAEAMNYAKLSLELDTKLKNNIGIATSLVNLGIGSYNLKRYAESQEFFKKALAILKDDQNYIRALAESHSGSGLFLMASEMPDGSAKRAYLNQAVSHFRQGIAIFGKLNNLGFKRKSYIELYKVAKALNDPILADECSFNAFMLGNKILANQKEEFVLSLKRERSARMDKLVSDKKSRLLGYGSALILFVILLQIMYVRRLSYQKRMNIALEEKKTEIEKLNIQKDQFYSIIAHDLRGSLGGFHALTEFLAEEGNSMDKEQIMESVVIMRDSANGLFSLLEGLLDWSKSEKGLVEFNPQVIELSQAIGQAIGVLSENAYKKNIEIFADVKEDLTVYADDNLLQTVLRNLISNAIKFTPRGGKVDVITQIDTKQNVEIQISDTGIGMNEQMVKDLFNSEIKSNRLGTDNEPSTGLGIVLCKEFVERHGGKIWVESKVGEGTIFRFNIPAKQLVS</sequence>
<feature type="chain" id="PRO_5046982715" description="histidine kinase" evidence="9">
    <location>
        <begin position="20"/>
        <end position="628"/>
    </location>
</feature>
<dbReference type="Proteomes" id="UP001261871">
    <property type="component" value="Unassembled WGS sequence"/>
</dbReference>
<comment type="catalytic activity">
    <reaction evidence="1">
        <text>ATP + protein L-histidine = ADP + protein N-phospho-L-histidine.</text>
        <dbReference type="EC" id="2.7.13.3"/>
    </reaction>
</comment>
<dbReference type="SMART" id="SM00388">
    <property type="entry name" value="HisKA"/>
    <property type="match status" value="1"/>
</dbReference>
<feature type="transmembrane region" description="Helical" evidence="8">
    <location>
        <begin position="354"/>
        <end position="373"/>
    </location>
</feature>
<evidence type="ECO:0000313" key="12">
    <source>
        <dbReference type="Proteomes" id="UP001261871"/>
    </source>
</evidence>
<keyword evidence="9" id="KW-0732">Signal</keyword>
<dbReference type="InterPro" id="IPR003661">
    <property type="entry name" value="HisK_dim/P_dom"/>
</dbReference>
<keyword evidence="12" id="KW-1185">Reference proteome</keyword>
<evidence type="ECO:0000256" key="8">
    <source>
        <dbReference type="SAM" id="Phobius"/>
    </source>
</evidence>
<protein>
    <recommendedName>
        <fullName evidence="2">histidine kinase</fullName>
        <ecNumber evidence="2">2.7.13.3</ecNumber>
    </recommendedName>
</protein>
<dbReference type="SMART" id="SM00028">
    <property type="entry name" value="TPR"/>
    <property type="match status" value="4"/>
</dbReference>
<evidence type="ECO:0000313" key="11">
    <source>
        <dbReference type="EMBL" id="MDR6845950.1"/>
    </source>
</evidence>
<evidence type="ECO:0000256" key="9">
    <source>
        <dbReference type="SAM" id="SignalP"/>
    </source>
</evidence>
<dbReference type="EC" id="2.7.13.3" evidence="2"/>
<dbReference type="Pfam" id="PF13424">
    <property type="entry name" value="TPR_12"/>
    <property type="match status" value="2"/>
</dbReference>
<dbReference type="PANTHER" id="PTHR43711">
    <property type="entry name" value="TWO-COMPONENT HISTIDINE KINASE"/>
    <property type="match status" value="1"/>
</dbReference>
<dbReference type="InterPro" id="IPR036890">
    <property type="entry name" value="HATPase_C_sf"/>
</dbReference>
<keyword evidence="5 11" id="KW-0418">Kinase</keyword>
<dbReference type="SUPFAM" id="SSF47384">
    <property type="entry name" value="Homodimeric domain of signal transducing histidine kinase"/>
    <property type="match status" value="1"/>
</dbReference>
<evidence type="ECO:0000256" key="5">
    <source>
        <dbReference type="ARBA" id="ARBA00022777"/>
    </source>
</evidence>
<feature type="signal peptide" evidence="9">
    <location>
        <begin position="1"/>
        <end position="19"/>
    </location>
</feature>
<dbReference type="InterPro" id="IPR004358">
    <property type="entry name" value="Sig_transdc_His_kin-like_C"/>
</dbReference>
<keyword evidence="3" id="KW-0597">Phosphoprotein</keyword>
<evidence type="ECO:0000256" key="7">
    <source>
        <dbReference type="PROSITE-ProRule" id="PRU00339"/>
    </source>
</evidence>
<dbReference type="GO" id="GO:0016301">
    <property type="term" value="F:kinase activity"/>
    <property type="evidence" value="ECO:0007669"/>
    <property type="project" value="UniProtKB-KW"/>
</dbReference>
<evidence type="ECO:0000256" key="4">
    <source>
        <dbReference type="ARBA" id="ARBA00022679"/>
    </source>
</evidence>
<keyword evidence="6" id="KW-0902">Two-component regulatory system</keyword>
<dbReference type="InterPro" id="IPR005467">
    <property type="entry name" value="His_kinase_dom"/>
</dbReference>
<dbReference type="PROSITE" id="PS50005">
    <property type="entry name" value="TPR"/>
    <property type="match status" value="1"/>
</dbReference>
<proteinExistence type="predicted"/>
<evidence type="ECO:0000256" key="1">
    <source>
        <dbReference type="ARBA" id="ARBA00000085"/>
    </source>
</evidence>
<organism evidence="11 12">
    <name type="scientific">Flavobacterium granuli</name>
    <dbReference type="NCBI Taxonomy" id="280093"/>
    <lineage>
        <taxon>Bacteria</taxon>
        <taxon>Pseudomonadati</taxon>
        <taxon>Bacteroidota</taxon>
        <taxon>Flavobacteriia</taxon>
        <taxon>Flavobacteriales</taxon>
        <taxon>Flavobacteriaceae</taxon>
        <taxon>Flavobacterium</taxon>
    </lineage>
</organism>
<dbReference type="Gene3D" id="3.30.565.10">
    <property type="entry name" value="Histidine kinase-like ATPase, C-terminal domain"/>
    <property type="match status" value="1"/>
</dbReference>
<dbReference type="Pfam" id="PF02518">
    <property type="entry name" value="HATPase_c"/>
    <property type="match status" value="1"/>
</dbReference>
<dbReference type="InterPro" id="IPR011990">
    <property type="entry name" value="TPR-like_helical_dom_sf"/>
</dbReference>
<keyword evidence="8" id="KW-1133">Transmembrane helix</keyword>
<gene>
    <name evidence="11" type="ORF">J2W95_002661</name>
</gene>
<dbReference type="Gene3D" id="1.10.287.130">
    <property type="match status" value="1"/>
</dbReference>
<dbReference type="EMBL" id="JAVDTX010000006">
    <property type="protein sequence ID" value="MDR6845950.1"/>
    <property type="molecule type" value="Genomic_DNA"/>
</dbReference>
<evidence type="ECO:0000256" key="2">
    <source>
        <dbReference type="ARBA" id="ARBA00012438"/>
    </source>
</evidence>